<dbReference type="HOGENOM" id="CLU_068719_0_0_1"/>
<evidence type="ECO:0000313" key="2">
    <source>
        <dbReference type="EMBL" id="EMD42290.1"/>
    </source>
</evidence>
<dbReference type="EMBL" id="KB445791">
    <property type="protein sequence ID" value="EMD42290.1"/>
    <property type="molecule type" value="Genomic_DNA"/>
</dbReference>
<sequence>MVAPEGADATENSRREKTRDAIAARGPALNFHVPRVNFQTFLGRAPQMLSHLRHLPQRAACSGAARRRAISSSAVARQQVQTLPVEEEDDDPKRKRRAQAELKDESYDNWLSTTGKKFKDPVRPRNWLGGEPFPLNPSFKPPPPVSNQLRTMVWNEFISDPNTFNERLLAERYGMSIVRVRAILRLKGLEEHWQKNEAIIVLIVVIAVCVSAGVETLSLNAVLLQGKLVQTGFQLGMEEILGINQDKERIRDVVFKRGQAELGEDATGADLDADGVDRARDRYQRLFWEPVVEGKEPVAPVVIEEARAAAKVAKREEKVAKVAQVLPPRDPTAQTQVVVQRPQRSFAVKFVDVRGKFVIPDEILHRRKEAQRRKEVKRRKYEKLVERIAQSTSES</sequence>
<accession>M2RCX3</accession>
<dbReference type="GO" id="GO:0005763">
    <property type="term" value="C:mitochondrial small ribosomal subunit"/>
    <property type="evidence" value="ECO:0007669"/>
    <property type="project" value="TreeGrafter"/>
</dbReference>
<dbReference type="AlphaFoldDB" id="M2RCX3"/>
<protein>
    <submittedName>
        <fullName evidence="2">Uncharacterized protein</fullName>
    </submittedName>
</protein>
<gene>
    <name evidence="2" type="ORF">CERSUDRAFT_121039</name>
</gene>
<dbReference type="PANTHER" id="PTHR28158:SF1">
    <property type="entry name" value="SMALL RIBOSOMAL SUBUNIT PROTEIN MS45"/>
    <property type="match status" value="1"/>
</dbReference>
<feature type="region of interest" description="Disordered" evidence="1">
    <location>
        <begin position="72"/>
        <end position="101"/>
    </location>
</feature>
<dbReference type="InterPro" id="IPR021036">
    <property type="entry name" value="Ribosomal_mS45"/>
</dbReference>
<dbReference type="Pfam" id="PF12298">
    <property type="entry name" value="Bot1p"/>
    <property type="match status" value="1"/>
</dbReference>
<dbReference type="GO" id="GO:0003735">
    <property type="term" value="F:structural constituent of ribosome"/>
    <property type="evidence" value="ECO:0007669"/>
    <property type="project" value="TreeGrafter"/>
</dbReference>
<organism evidence="2 3">
    <name type="scientific">Ceriporiopsis subvermispora (strain B)</name>
    <name type="common">White-rot fungus</name>
    <name type="synonym">Gelatoporia subvermispora</name>
    <dbReference type="NCBI Taxonomy" id="914234"/>
    <lineage>
        <taxon>Eukaryota</taxon>
        <taxon>Fungi</taxon>
        <taxon>Dikarya</taxon>
        <taxon>Basidiomycota</taxon>
        <taxon>Agaricomycotina</taxon>
        <taxon>Agaricomycetes</taxon>
        <taxon>Polyporales</taxon>
        <taxon>Gelatoporiaceae</taxon>
        <taxon>Gelatoporia</taxon>
    </lineage>
</organism>
<evidence type="ECO:0000256" key="1">
    <source>
        <dbReference type="SAM" id="MobiDB-lite"/>
    </source>
</evidence>
<dbReference type="PANTHER" id="PTHR28158">
    <property type="entry name" value="37S RIBOSOMAL PROTEIN S35, MITOCHONDRIAL"/>
    <property type="match status" value="1"/>
</dbReference>
<proteinExistence type="predicted"/>
<keyword evidence="3" id="KW-1185">Reference proteome</keyword>
<dbReference type="OrthoDB" id="10052321at2759"/>
<dbReference type="Proteomes" id="UP000016930">
    <property type="component" value="Unassembled WGS sequence"/>
</dbReference>
<evidence type="ECO:0000313" key="3">
    <source>
        <dbReference type="Proteomes" id="UP000016930"/>
    </source>
</evidence>
<dbReference type="GO" id="GO:0032543">
    <property type="term" value="P:mitochondrial translation"/>
    <property type="evidence" value="ECO:0007669"/>
    <property type="project" value="TreeGrafter"/>
</dbReference>
<name>M2RCX3_CERS8</name>
<reference evidence="2 3" key="1">
    <citation type="journal article" date="2012" name="Proc. Natl. Acad. Sci. U.S.A.">
        <title>Comparative genomics of Ceriporiopsis subvermispora and Phanerochaete chrysosporium provide insight into selective ligninolysis.</title>
        <authorList>
            <person name="Fernandez-Fueyo E."/>
            <person name="Ruiz-Duenas F.J."/>
            <person name="Ferreira P."/>
            <person name="Floudas D."/>
            <person name="Hibbett D.S."/>
            <person name="Canessa P."/>
            <person name="Larrondo L.F."/>
            <person name="James T.Y."/>
            <person name="Seelenfreund D."/>
            <person name="Lobos S."/>
            <person name="Polanco R."/>
            <person name="Tello M."/>
            <person name="Honda Y."/>
            <person name="Watanabe T."/>
            <person name="Watanabe T."/>
            <person name="Ryu J.S."/>
            <person name="Kubicek C.P."/>
            <person name="Schmoll M."/>
            <person name="Gaskell J."/>
            <person name="Hammel K.E."/>
            <person name="St John F.J."/>
            <person name="Vanden Wymelenberg A."/>
            <person name="Sabat G."/>
            <person name="Splinter BonDurant S."/>
            <person name="Syed K."/>
            <person name="Yadav J.S."/>
            <person name="Doddapaneni H."/>
            <person name="Subramanian V."/>
            <person name="Lavin J.L."/>
            <person name="Oguiza J.A."/>
            <person name="Perez G."/>
            <person name="Pisabarro A.G."/>
            <person name="Ramirez L."/>
            <person name="Santoyo F."/>
            <person name="Master E."/>
            <person name="Coutinho P.M."/>
            <person name="Henrissat B."/>
            <person name="Lombard V."/>
            <person name="Magnuson J.K."/>
            <person name="Kuees U."/>
            <person name="Hori C."/>
            <person name="Igarashi K."/>
            <person name="Samejima M."/>
            <person name="Held B.W."/>
            <person name="Barry K.W."/>
            <person name="LaButti K.M."/>
            <person name="Lapidus A."/>
            <person name="Lindquist E.A."/>
            <person name="Lucas S.M."/>
            <person name="Riley R."/>
            <person name="Salamov A.A."/>
            <person name="Hoffmeister D."/>
            <person name="Schwenk D."/>
            <person name="Hadar Y."/>
            <person name="Yarden O."/>
            <person name="de Vries R.P."/>
            <person name="Wiebenga A."/>
            <person name="Stenlid J."/>
            <person name="Eastwood D."/>
            <person name="Grigoriev I.V."/>
            <person name="Berka R.M."/>
            <person name="Blanchette R.A."/>
            <person name="Kersten P."/>
            <person name="Martinez A.T."/>
            <person name="Vicuna R."/>
            <person name="Cullen D."/>
        </authorList>
    </citation>
    <scope>NUCLEOTIDE SEQUENCE [LARGE SCALE GENOMIC DNA]</scope>
    <source>
        <strain evidence="2 3">B</strain>
    </source>
</reference>